<dbReference type="Pfam" id="PF00378">
    <property type="entry name" value="ECH_1"/>
    <property type="match status" value="1"/>
</dbReference>
<evidence type="ECO:0000313" key="4">
    <source>
        <dbReference type="Proteomes" id="UP001152797"/>
    </source>
</evidence>
<sequence>MEDQPKTGKCVQAQVWPKLKELMRSLEAVRKRWANLTARSRGQTGQTRHDQTEQQRITVQRSTDDVEDVEFQLELPSSTVLHRCAFPLLRLGNAREKLEDAKGIAVISFNKEPVNSMNLDFWKALKSTFEAAEADKTIRGVVFQSTLKKNIFTAGLDINELYAPSTSEERLKDFWTTLTQTLTSIYRSRLATVAAINGACPAGGCALAMCCDWRIITWEGSMGLNEVALGIPVPRNWCELMMKITGQHPAEDLLLSASMPQSTDLRQIGLVDDIVEKPEELLPMALERLKKWLKFPPQGFSITKRHLRDEFAKRWVGGIKEEAEEVWRAVSDPRSVKALDVVIKRLHGAHAKL</sequence>
<keyword evidence="4" id="KW-1185">Reference proteome</keyword>
<reference evidence="3" key="2">
    <citation type="submission" date="2024-04" db="EMBL/GenBank/DDBJ databases">
        <authorList>
            <person name="Chen Y."/>
            <person name="Shah S."/>
            <person name="Dougan E. K."/>
            <person name="Thang M."/>
            <person name="Chan C."/>
        </authorList>
    </citation>
    <scope>NUCLEOTIDE SEQUENCE [LARGE SCALE GENOMIC DNA]</scope>
</reference>
<evidence type="ECO:0000256" key="1">
    <source>
        <dbReference type="SAM" id="MobiDB-lite"/>
    </source>
</evidence>
<accession>A0A9P1GF98</accession>
<dbReference type="GO" id="GO:0005739">
    <property type="term" value="C:mitochondrion"/>
    <property type="evidence" value="ECO:0007669"/>
    <property type="project" value="TreeGrafter"/>
</dbReference>
<proteinExistence type="predicted"/>
<dbReference type="PANTHER" id="PTHR11941">
    <property type="entry name" value="ENOYL-COA HYDRATASE-RELATED"/>
    <property type="match status" value="1"/>
</dbReference>
<dbReference type="InterPro" id="IPR001753">
    <property type="entry name" value="Enoyl-CoA_hydra/iso"/>
</dbReference>
<feature type="compositionally biased region" description="Polar residues" evidence="1">
    <location>
        <begin position="37"/>
        <end position="46"/>
    </location>
</feature>
<evidence type="ECO:0000313" key="3">
    <source>
        <dbReference type="EMBL" id="CAL1161564.1"/>
    </source>
</evidence>
<dbReference type="SUPFAM" id="SSF52096">
    <property type="entry name" value="ClpP/crotonase"/>
    <property type="match status" value="1"/>
</dbReference>
<dbReference type="PANTHER" id="PTHR11941:SF45">
    <property type="entry name" value="ENOYL-COA DELTA ISOMERASE 1, MITOCHONDRIAL"/>
    <property type="match status" value="1"/>
</dbReference>
<comment type="caution">
    <text evidence="2">The sequence shown here is derived from an EMBL/GenBank/DDBJ whole genome shotgun (WGS) entry which is preliminary data.</text>
</comment>
<feature type="region of interest" description="Disordered" evidence="1">
    <location>
        <begin position="37"/>
        <end position="61"/>
    </location>
</feature>
<dbReference type="Proteomes" id="UP001152797">
    <property type="component" value="Unassembled WGS sequence"/>
</dbReference>
<reference evidence="2" key="1">
    <citation type="submission" date="2022-10" db="EMBL/GenBank/DDBJ databases">
        <authorList>
            <person name="Chen Y."/>
            <person name="Dougan E. K."/>
            <person name="Chan C."/>
            <person name="Rhodes N."/>
            <person name="Thang M."/>
        </authorList>
    </citation>
    <scope>NUCLEOTIDE SEQUENCE</scope>
</reference>
<dbReference type="InterPro" id="IPR029045">
    <property type="entry name" value="ClpP/crotonase-like_dom_sf"/>
</dbReference>
<dbReference type="GO" id="GO:0006635">
    <property type="term" value="P:fatty acid beta-oxidation"/>
    <property type="evidence" value="ECO:0007669"/>
    <property type="project" value="TreeGrafter"/>
</dbReference>
<protein>
    <submittedName>
        <fullName evidence="2">Uncharacterized protein</fullName>
    </submittedName>
</protein>
<dbReference type="OrthoDB" id="444691at2759"/>
<organism evidence="2">
    <name type="scientific">Cladocopium goreaui</name>
    <dbReference type="NCBI Taxonomy" id="2562237"/>
    <lineage>
        <taxon>Eukaryota</taxon>
        <taxon>Sar</taxon>
        <taxon>Alveolata</taxon>
        <taxon>Dinophyceae</taxon>
        <taxon>Suessiales</taxon>
        <taxon>Symbiodiniaceae</taxon>
        <taxon>Cladocopium</taxon>
    </lineage>
</organism>
<gene>
    <name evidence="2" type="ORF">C1SCF055_LOCUS33651</name>
</gene>
<dbReference type="CDD" id="cd06558">
    <property type="entry name" value="crotonase-like"/>
    <property type="match status" value="1"/>
</dbReference>
<name>A0A9P1GF98_9DINO</name>
<dbReference type="EMBL" id="CAMXCT030004223">
    <property type="protein sequence ID" value="CAL4795501.1"/>
    <property type="molecule type" value="Genomic_DNA"/>
</dbReference>
<dbReference type="Gene3D" id="3.90.226.10">
    <property type="entry name" value="2-enoyl-CoA Hydratase, Chain A, domain 1"/>
    <property type="match status" value="1"/>
</dbReference>
<dbReference type="EMBL" id="CAMXCT020004223">
    <property type="protein sequence ID" value="CAL1161564.1"/>
    <property type="molecule type" value="Genomic_DNA"/>
</dbReference>
<evidence type="ECO:0000313" key="2">
    <source>
        <dbReference type="EMBL" id="CAI4008189.1"/>
    </source>
</evidence>
<dbReference type="AlphaFoldDB" id="A0A9P1GF98"/>
<dbReference type="EMBL" id="CAMXCT010004223">
    <property type="protein sequence ID" value="CAI4008189.1"/>
    <property type="molecule type" value="Genomic_DNA"/>
</dbReference>